<dbReference type="EMBL" id="CP060394">
    <property type="protein sequence ID" value="QNI32921.1"/>
    <property type="molecule type" value="Genomic_DNA"/>
</dbReference>
<evidence type="ECO:0008006" key="3">
    <source>
        <dbReference type="Google" id="ProtNLM"/>
    </source>
</evidence>
<evidence type="ECO:0000313" key="2">
    <source>
        <dbReference type="Proteomes" id="UP000515312"/>
    </source>
</evidence>
<protein>
    <recommendedName>
        <fullName evidence="3">Lipoprotein</fullName>
    </recommendedName>
</protein>
<proteinExistence type="predicted"/>
<dbReference type="AlphaFoldDB" id="A0A7G8BK51"/>
<keyword evidence="2" id="KW-1185">Reference proteome</keyword>
<dbReference type="RefSeq" id="WP_186743941.1">
    <property type="nucleotide sequence ID" value="NZ_CP060394.1"/>
</dbReference>
<gene>
    <name evidence="1" type="ORF">H7849_02710</name>
</gene>
<reference evidence="1 2" key="1">
    <citation type="submission" date="2020-08" db="EMBL/GenBank/DDBJ databases">
        <title>Edaphobacter telluris sp. nov. and Acidobacterium dinghuensis sp. nov., two acidobacteria isolated from forest soil.</title>
        <authorList>
            <person name="Fu J."/>
            <person name="Qiu L."/>
        </authorList>
    </citation>
    <scope>NUCLEOTIDE SEQUENCE [LARGE SCALE GENOMIC DNA]</scope>
    <source>
        <strain evidence="1">4Y35</strain>
    </source>
</reference>
<sequence>MRRSKDVPLTLLTALALSTTACDNRPVEVRNCVDAQGHIVPDSNCEQRTGHGSGGAHFLYGGSSGGRVGDTVVGGSAAPEAGAHVVSGEEAVARGGFGHAGGGEGGGE</sequence>
<name>A0A7G8BK51_9BACT</name>
<accession>A0A7G8BK51</accession>
<dbReference type="Proteomes" id="UP000515312">
    <property type="component" value="Chromosome"/>
</dbReference>
<evidence type="ECO:0000313" key="1">
    <source>
        <dbReference type="EMBL" id="QNI32921.1"/>
    </source>
</evidence>
<dbReference type="PROSITE" id="PS51257">
    <property type="entry name" value="PROKAR_LIPOPROTEIN"/>
    <property type="match status" value="1"/>
</dbReference>
<organism evidence="1 2">
    <name type="scientific">Alloacidobacterium dinghuense</name>
    <dbReference type="NCBI Taxonomy" id="2763107"/>
    <lineage>
        <taxon>Bacteria</taxon>
        <taxon>Pseudomonadati</taxon>
        <taxon>Acidobacteriota</taxon>
        <taxon>Terriglobia</taxon>
        <taxon>Terriglobales</taxon>
        <taxon>Acidobacteriaceae</taxon>
        <taxon>Alloacidobacterium</taxon>
    </lineage>
</organism>
<dbReference type="KEGG" id="adin:H7849_02710"/>